<dbReference type="SUPFAM" id="SSF52047">
    <property type="entry name" value="RNI-like"/>
    <property type="match status" value="1"/>
</dbReference>
<name>A0ABQ5KST9_9EUKA</name>
<sequence>KDTYFIPNSCILNNVDDYVCDSETYPTQCPSIVLNEVFNSVDGVNAKQCAFIAKEGSSSECYTVHDDYIRQYLKDQCLSTSDPESNGVISVATMRSVLSCPLDANSNESLSIPAIASAASLGSVNSITTLQGLEYATSLTSLTLDGYDLSGDINSNAEYDKLVVQILAKAVTYAPIDSGLRILSVSGCGLSAISDVLDLTPIASGDPTTDQFKLTSLDLSNNSISDVSVLITSSMFPTNVLSFLDISDNNICDIDAVVSALDEHFTFLSSSNIFSSSQSSCPCAGLYPLSFSKHRTCRKTSAGVYRVECWNGYYWNKNSSTCIEATTDNDKLRSQVCERNGTVPTIYMDSSEILCGICGLGYHGDTCEYVDIPDANLRSALCLAVTNPTPHDLLCNDLTIADMATMTSVSASTVDSFEGLQHAVNLTSLSISGTSSSSVSIGNTDLGYIPLSLTDLTLEDVYLDADSDFSIFPNLTTLSVKNNSSYDLTNSALFPSSSSSSSSFTSLDVSYTALSSFSSIPTSITDLTANNCSSLTSFSTISNLTNLVSLDVSYASNVSDFSSLLSNIPLTICILYANGCDVTSNTDFTSFTALTTLSLNDNTEYDITESGLFPSSLSSFSANNTSLSLLFHLAASIPNVTDLSLSNNNISDPSPLYDLSSSGSWNSLDLSDNHICGGNSAIETFLANKFSPATVNVSGQACICSSVDPESIPLATNKVCAETLPGSGAWYVVCASDSFTSYTSAEDFTCIQPDSFTTNCSGGCEYGYECRYLDDEVVGTVSYSTGECQQVIVDDNLHACVADMFVDSDGNDDYTHRIDSTLSLFSVASLKTLVTVEDNDGNITSEYLQYRYTSSSDFISDLSGIEHLAFVTYIYILYIDVLSLNDLELVSTLTNLKYLYLLSYQYGPTTFDFPDFTLLSDLDTLNIYNASMTFPADQYVLPSSLKTLSISKCDISQTGFEKNVSDLLVNLKALNISNTSISFPSDRYVVPSTIRNLDIYRTSINQAGFDKNVGYDYLSSLEYLQFGGEYNEITSIESLSENQLSNITSFYFYNYPIYDGFNDVISEMTSLINVGLTNCNLLTIPDLSNSATTLTGLFINSNPDVTSLVPLSRIEFDSLQDIRIPYCSISDLSPLYDIPNISNINCFGNNICFGSEGISELQNKFTQSSGIYFSVGSQSCECSSDDLGSTPITDNLVCSETKPGSNTWYVVCASDSYTSYTDASTFSCISPANADGTYGCSGGCKYGYECRYDSDSTSTSCQQVIVDENLHTYVADMFVDSEDNPDDTHRIFAIDSSPSLFSVASLRTLSASTLSNNGFALSNSDRFSLLDGIEHIRSLTSISLPYHNFVSADPLGSLHGLESLSLAHNMYGAPEDAGGNAIEGFSDLSFICSLHSLSTLALSSVTSVSALPDTSECADTYTSLSSLNLAETSIIDVSALLVAADSTNVSLTELIMNGVSLYDDVAETTSLFDPSILVSFSSISSLGLASLGLVDSDLLSIVHLA</sequence>
<dbReference type="PANTHER" id="PTHR46652">
    <property type="entry name" value="LEUCINE-RICH REPEAT AND IQ DOMAIN-CONTAINING PROTEIN 1-RELATED"/>
    <property type="match status" value="1"/>
</dbReference>
<dbReference type="SUPFAM" id="SSF52058">
    <property type="entry name" value="L domain-like"/>
    <property type="match status" value="3"/>
</dbReference>
<comment type="caution">
    <text evidence="3">The sequence shown here is derived from an EMBL/GenBank/DDBJ whole genome shotgun (WGS) entry which is preliminary data.</text>
</comment>
<proteinExistence type="predicted"/>
<dbReference type="PANTHER" id="PTHR46652:SF3">
    <property type="entry name" value="LEUCINE-RICH REPEAT-CONTAINING PROTEIN 9"/>
    <property type="match status" value="1"/>
</dbReference>
<dbReference type="InterPro" id="IPR001611">
    <property type="entry name" value="Leu-rich_rpt"/>
</dbReference>
<feature type="non-terminal residue" evidence="3">
    <location>
        <position position="1505"/>
    </location>
</feature>
<organism evidence="3 4">
    <name type="scientific">Aduncisulcus paluster</name>
    <dbReference type="NCBI Taxonomy" id="2918883"/>
    <lineage>
        <taxon>Eukaryota</taxon>
        <taxon>Metamonada</taxon>
        <taxon>Carpediemonas-like organisms</taxon>
        <taxon>Aduncisulcus</taxon>
    </lineage>
</organism>
<evidence type="ECO:0000313" key="4">
    <source>
        <dbReference type="Proteomes" id="UP001057375"/>
    </source>
</evidence>
<protein>
    <recommendedName>
        <fullName evidence="5">Chaoptin</fullName>
    </recommendedName>
</protein>
<evidence type="ECO:0008006" key="5">
    <source>
        <dbReference type="Google" id="ProtNLM"/>
    </source>
</evidence>
<dbReference type="PROSITE" id="PS51450">
    <property type="entry name" value="LRR"/>
    <property type="match status" value="2"/>
</dbReference>
<dbReference type="Proteomes" id="UP001057375">
    <property type="component" value="Unassembled WGS sequence"/>
</dbReference>
<evidence type="ECO:0000313" key="3">
    <source>
        <dbReference type="EMBL" id="GKT35538.1"/>
    </source>
</evidence>
<feature type="non-terminal residue" evidence="3">
    <location>
        <position position="1"/>
    </location>
</feature>
<dbReference type="InterPro" id="IPR032675">
    <property type="entry name" value="LRR_dom_sf"/>
</dbReference>
<evidence type="ECO:0000256" key="2">
    <source>
        <dbReference type="ARBA" id="ARBA00022737"/>
    </source>
</evidence>
<accession>A0ABQ5KST9</accession>
<dbReference type="Gene3D" id="3.80.10.10">
    <property type="entry name" value="Ribonuclease Inhibitor"/>
    <property type="match status" value="5"/>
</dbReference>
<evidence type="ECO:0000256" key="1">
    <source>
        <dbReference type="ARBA" id="ARBA00022614"/>
    </source>
</evidence>
<keyword evidence="1" id="KW-0433">Leucine-rich repeat</keyword>
<dbReference type="InterPro" id="IPR050836">
    <property type="entry name" value="SDS22/Internalin_LRR"/>
</dbReference>
<keyword evidence="2" id="KW-0677">Repeat</keyword>
<keyword evidence="4" id="KW-1185">Reference proteome</keyword>
<gene>
    <name evidence="3" type="ORF">ADUPG1_008681</name>
</gene>
<reference evidence="3" key="1">
    <citation type="submission" date="2022-03" db="EMBL/GenBank/DDBJ databases">
        <title>Draft genome sequence of Aduncisulcus paluster, a free-living microaerophilic Fornicata.</title>
        <authorList>
            <person name="Yuyama I."/>
            <person name="Kume K."/>
            <person name="Tamura T."/>
            <person name="Inagaki Y."/>
            <person name="Hashimoto T."/>
        </authorList>
    </citation>
    <scope>NUCLEOTIDE SEQUENCE</scope>
    <source>
        <strain evidence="3">NY0171</strain>
    </source>
</reference>
<dbReference type="EMBL" id="BQXS01011008">
    <property type="protein sequence ID" value="GKT35538.1"/>
    <property type="molecule type" value="Genomic_DNA"/>
</dbReference>